<dbReference type="InterPro" id="IPR035372">
    <property type="entry name" value="MCD_N"/>
</dbReference>
<sequence>MTQASVLNDLLQIISDRGRALVDWRRPRRPSGRALGELADLLLSSPGEASGVARARELLDGYRALDYAGRTSFFRLLVEKYGADRERLGAACARFMEEPGEKTAKALHTASEPRRLELFRRLNFAPGGTADLVAMRLDLLERLKDHPEFWTLNDDFKSLFQTWFNRGFLILRRIDWQTSAAVLEKIIKYEAVHAIRDWDDLRGRIDLPDRRLYAFFHPRLGDDPLIFVEVALTTEIPGAIAPILETDRQPISLKEATTAVFYSISNCQKGLQGISFGNFLIKQVVEDLQRELRDLKTFVTLSPVPGFADWLAEERAKKRSTIIPKEMRPALKRLDTDGWWQDEAAREDLAKVLPTLAAWYLTKARDERGRLLDPVARFHLGNGARLERINPAADLSPKALRTAHGVMVNYLYVLSDIEKNHEGFVNDRAVAASSGVKKLARSLPEPKELVADDV</sequence>
<organism evidence="3 4">
    <name type="scientific">Amorphus orientalis</name>
    <dbReference type="NCBI Taxonomy" id="649198"/>
    <lineage>
        <taxon>Bacteria</taxon>
        <taxon>Pseudomonadati</taxon>
        <taxon>Pseudomonadota</taxon>
        <taxon>Alphaproteobacteria</taxon>
        <taxon>Hyphomicrobiales</taxon>
        <taxon>Amorphaceae</taxon>
        <taxon>Amorphus</taxon>
    </lineage>
</organism>
<dbReference type="EMBL" id="JAUSUL010000002">
    <property type="protein sequence ID" value="MDQ0315243.1"/>
    <property type="molecule type" value="Genomic_DNA"/>
</dbReference>
<dbReference type="GO" id="GO:0050080">
    <property type="term" value="F:malonyl-CoA decarboxylase activity"/>
    <property type="evidence" value="ECO:0007669"/>
    <property type="project" value="UniProtKB-EC"/>
</dbReference>
<dbReference type="Gene3D" id="1.20.140.90">
    <property type="entry name" value="Malonyl-CoA decarboxylase, oligemerization domain"/>
    <property type="match status" value="1"/>
</dbReference>
<dbReference type="GO" id="GO:0006633">
    <property type="term" value="P:fatty acid biosynthetic process"/>
    <property type="evidence" value="ECO:0007669"/>
    <property type="project" value="InterPro"/>
</dbReference>
<name>A0AAE3VNP1_9HYPH</name>
<dbReference type="Pfam" id="PF17408">
    <property type="entry name" value="MCD_N"/>
    <property type="match status" value="1"/>
</dbReference>
<dbReference type="InterPro" id="IPR038351">
    <property type="entry name" value="MCD_N_sf"/>
</dbReference>
<protein>
    <submittedName>
        <fullName evidence="3">Malonyl-CoA decarboxylase</fullName>
        <ecNumber evidence="3">4.1.1.9</ecNumber>
    </submittedName>
</protein>
<dbReference type="Proteomes" id="UP001229244">
    <property type="component" value="Unassembled WGS sequence"/>
</dbReference>
<dbReference type="EC" id="4.1.1.9" evidence="3"/>
<feature type="domain" description="Malonyl-CoA decarboxylase N-terminal" evidence="2">
    <location>
        <begin position="81"/>
        <end position="164"/>
    </location>
</feature>
<evidence type="ECO:0000259" key="2">
    <source>
        <dbReference type="Pfam" id="PF17408"/>
    </source>
</evidence>
<keyword evidence="4" id="KW-1185">Reference proteome</keyword>
<gene>
    <name evidence="3" type="ORF">J2S73_001700</name>
</gene>
<dbReference type="RefSeq" id="WP_306885080.1">
    <property type="nucleotide sequence ID" value="NZ_JAUSUL010000002.1"/>
</dbReference>
<dbReference type="InterPro" id="IPR038917">
    <property type="entry name" value="Malonyl_CoA_deC"/>
</dbReference>
<evidence type="ECO:0000313" key="3">
    <source>
        <dbReference type="EMBL" id="MDQ0315243.1"/>
    </source>
</evidence>
<reference evidence="3" key="1">
    <citation type="submission" date="2023-07" db="EMBL/GenBank/DDBJ databases">
        <title>Genomic Encyclopedia of Type Strains, Phase IV (KMG-IV): sequencing the most valuable type-strain genomes for metagenomic binning, comparative biology and taxonomic classification.</title>
        <authorList>
            <person name="Goeker M."/>
        </authorList>
    </citation>
    <scope>NUCLEOTIDE SEQUENCE</scope>
    <source>
        <strain evidence="3">DSM 21202</strain>
    </source>
</reference>
<dbReference type="AlphaFoldDB" id="A0AAE3VNP1"/>
<feature type="domain" description="Malonyl-CoA decarboxylase C-terminal" evidence="1">
    <location>
        <begin position="167"/>
        <end position="412"/>
    </location>
</feature>
<keyword evidence="3" id="KW-0456">Lyase</keyword>
<evidence type="ECO:0000259" key="1">
    <source>
        <dbReference type="Pfam" id="PF05292"/>
    </source>
</evidence>
<accession>A0AAE3VNP1</accession>
<dbReference type="InterPro" id="IPR007956">
    <property type="entry name" value="Malonyl_CoA_deC_C"/>
</dbReference>
<dbReference type="Gene3D" id="3.40.630.150">
    <property type="entry name" value="Malonyl-CoA decarboxylase, catalytic domain"/>
    <property type="match status" value="1"/>
</dbReference>
<dbReference type="PANTHER" id="PTHR28641:SF1">
    <property type="entry name" value="MALONYL-COA DECARBOXYLASE, MITOCHONDRIAL"/>
    <property type="match status" value="1"/>
</dbReference>
<comment type="caution">
    <text evidence="3">The sequence shown here is derived from an EMBL/GenBank/DDBJ whole genome shotgun (WGS) entry which is preliminary data.</text>
</comment>
<dbReference type="InterPro" id="IPR042303">
    <property type="entry name" value="Malonyl_CoA_deC_C_sf"/>
</dbReference>
<evidence type="ECO:0000313" key="4">
    <source>
        <dbReference type="Proteomes" id="UP001229244"/>
    </source>
</evidence>
<dbReference type="Pfam" id="PF05292">
    <property type="entry name" value="MCD"/>
    <property type="match status" value="1"/>
</dbReference>
<proteinExistence type="predicted"/>
<dbReference type="PANTHER" id="PTHR28641">
    <property type="match status" value="1"/>
</dbReference>